<dbReference type="Proteomes" id="UP001157502">
    <property type="component" value="Chromosome 4"/>
</dbReference>
<accession>A0ACC2HAC9</accession>
<evidence type="ECO:0000313" key="2">
    <source>
        <dbReference type="Proteomes" id="UP001157502"/>
    </source>
</evidence>
<dbReference type="EMBL" id="CM055731">
    <property type="protein sequence ID" value="KAJ8012826.1"/>
    <property type="molecule type" value="Genomic_DNA"/>
</dbReference>
<reference evidence="1" key="1">
    <citation type="submission" date="2021-05" db="EMBL/GenBank/DDBJ databases">
        <authorList>
            <person name="Pan Q."/>
            <person name="Jouanno E."/>
            <person name="Zahm M."/>
            <person name="Klopp C."/>
            <person name="Cabau C."/>
            <person name="Louis A."/>
            <person name="Berthelot C."/>
            <person name="Parey E."/>
            <person name="Roest Crollius H."/>
            <person name="Montfort J."/>
            <person name="Robinson-Rechavi M."/>
            <person name="Bouchez O."/>
            <person name="Lampietro C."/>
            <person name="Lopez Roques C."/>
            <person name="Donnadieu C."/>
            <person name="Postlethwait J."/>
            <person name="Bobe J."/>
            <person name="Dillon D."/>
            <person name="Chandos A."/>
            <person name="von Hippel F."/>
            <person name="Guiguen Y."/>
        </authorList>
    </citation>
    <scope>NUCLEOTIDE SEQUENCE</scope>
    <source>
        <strain evidence="1">YG-Jan2019</strain>
    </source>
</reference>
<comment type="caution">
    <text evidence="1">The sequence shown here is derived from an EMBL/GenBank/DDBJ whole genome shotgun (WGS) entry which is preliminary data.</text>
</comment>
<gene>
    <name evidence="1" type="ORF">DPEC_G00046910</name>
</gene>
<evidence type="ECO:0000313" key="1">
    <source>
        <dbReference type="EMBL" id="KAJ8012826.1"/>
    </source>
</evidence>
<protein>
    <submittedName>
        <fullName evidence="1">Uncharacterized protein</fullName>
    </submittedName>
</protein>
<keyword evidence="2" id="KW-1185">Reference proteome</keyword>
<organism evidence="1 2">
    <name type="scientific">Dallia pectoralis</name>
    <name type="common">Alaska blackfish</name>
    <dbReference type="NCBI Taxonomy" id="75939"/>
    <lineage>
        <taxon>Eukaryota</taxon>
        <taxon>Metazoa</taxon>
        <taxon>Chordata</taxon>
        <taxon>Craniata</taxon>
        <taxon>Vertebrata</taxon>
        <taxon>Euteleostomi</taxon>
        <taxon>Actinopterygii</taxon>
        <taxon>Neopterygii</taxon>
        <taxon>Teleostei</taxon>
        <taxon>Protacanthopterygii</taxon>
        <taxon>Esociformes</taxon>
        <taxon>Umbridae</taxon>
        <taxon>Dallia</taxon>
    </lineage>
</organism>
<sequence>MLVGAAPKPLRPHIPHIPTNLTCLVGSTSPKDDPLQEPQCFVGVDPHLNVCNFFIRMGVAHLHKSAPSPVHVEQCNAPP</sequence>
<name>A0ACC2HAC9_DALPE</name>
<proteinExistence type="predicted"/>